<feature type="transmembrane region" description="Helical" evidence="7">
    <location>
        <begin position="482"/>
        <end position="503"/>
    </location>
</feature>
<feature type="transmembrane region" description="Helical" evidence="7">
    <location>
        <begin position="451"/>
        <end position="470"/>
    </location>
</feature>
<feature type="transmembrane region" description="Helical" evidence="7">
    <location>
        <begin position="318"/>
        <end position="340"/>
    </location>
</feature>
<dbReference type="PANTHER" id="PTHR30572">
    <property type="entry name" value="MEMBRANE COMPONENT OF TRANSPORTER-RELATED"/>
    <property type="match status" value="1"/>
</dbReference>
<dbReference type="Proteomes" id="UP000468735">
    <property type="component" value="Unassembled WGS sequence"/>
</dbReference>
<dbReference type="InterPro" id="IPR003838">
    <property type="entry name" value="ABC3_permease_C"/>
</dbReference>
<keyword evidence="2" id="KW-1003">Cell membrane</keyword>
<accession>A0A6H9YR75</accession>
<evidence type="ECO:0000256" key="7">
    <source>
        <dbReference type="SAM" id="Phobius"/>
    </source>
</evidence>
<dbReference type="RefSeq" id="WP_151566821.1">
    <property type="nucleotide sequence ID" value="NZ_WBMT01000021.1"/>
</dbReference>
<feature type="transmembrane region" description="Helical" evidence="7">
    <location>
        <begin position="408"/>
        <end position="431"/>
    </location>
</feature>
<sequence>MVDPHQGRRDGARIMRGTGRPATLWRGLWFRRGMSAGLLLMAMVAVAAASIGPSYHDAAATFALRRTINQAPPAGQALHLTVLAKPARPPVPAELLDPSALEQNAASALGRHERLFQRHVGEILATGVFGKGNASELAWRDGVCAHLSFEAGRCFRLPTGPRVGKTRHTEVIVDRQTAAARGWRPGTRISTPLRDSTGATVGLTVVGVYTIRDPGEPYWYGRDADPTAQAETGTLFVDDSLFQFLDPRLPEEIGVMGRILMPVRADGLRSADREQLGQAVRDVAGFAEANKARLSFNSGLAKSLDEIEASLGTLQVPILVVTLQLVVLCWLLLFFLMTDIAQARAPDIALIKLRGLTGVRLLAFGLAEPLLLLLAALPLGVALGRVTARAMAAALFGSTVPMGMPPTVWLAAAGTVAGGVAAVVIASRAALTRPVTEQWRRTEGRRAARGWVPEAILLTLVAGGLAQIVGSGALASAGRQNAVSLVVPGLLAMGTALIAARLLPLACRALFARTRRNGGIGGFLALRQIARRPGGNRITISLATSLALVVFATASWSATRTNHREVALTRLGAPVVLTVSPPPGRWIADFVRQADPAGRSAGVMVTRRSEPGAPVTLAVDPGRFGAVAHWRSGFGDRSLDSMVRALPRRGVRPVVLRGDRLRLDLDVAELSVVGSEENASVQVRAEVVLPGRLRPVEVALGTISDPGRRSLTGTLPGCSRGCEIRRVFLTEPVTVRPRTIKGTLGVRGMWERTPSGWRPVDAGLDDPDRWRVYGVEDQDFMSTYGVEGGSGRGGLRVTFDTPLGLWQGMKPVAGPHESTAIVTTGVLEDETTKARIRGLNGERMAVTAPFTVRVLPAAAESGVVVDEAEARRAAGTIAEKWVEHQIWTTADAAPGIKDKVRAAGMTVHAERTLQQEIRDLGQQGPGLALTLLLAASVAAALLAAAGALLSLYASGRRRTYELAALGVAGARRRALRRSLLLEQLVVLGYGTFVGVGAGLLTVWLVLPSVPQFVHRPAAPKLTYAPDPLLLTAVVAAAVAVTLSGAWLMSRAIMARVRADQLREAPP</sequence>
<feature type="transmembrane region" description="Helical" evidence="7">
    <location>
        <begin position="538"/>
        <end position="558"/>
    </location>
</feature>
<reference evidence="9 10" key="1">
    <citation type="submission" date="2019-09" db="EMBL/GenBank/DDBJ databases">
        <title>Actinomadura physcomitrii sp. nov., a novel actinomycete isolated from moss [Physcomitrium sphaericum (Ludw) Fuernr].</title>
        <authorList>
            <person name="Zhuang X."/>
            <person name="Liu C."/>
        </authorList>
    </citation>
    <scope>NUCLEOTIDE SEQUENCE [LARGE SCALE GENOMIC DNA]</scope>
    <source>
        <strain evidence="9 10">HMC1</strain>
    </source>
</reference>
<evidence type="ECO:0000256" key="6">
    <source>
        <dbReference type="ARBA" id="ARBA00038076"/>
    </source>
</evidence>
<proteinExistence type="inferred from homology"/>
<feature type="transmembrane region" description="Helical" evidence="7">
    <location>
        <begin position="927"/>
        <end position="952"/>
    </location>
</feature>
<feature type="transmembrane region" description="Helical" evidence="7">
    <location>
        <begin position="36"/>
        <end position="55"/>
    </location>
</feature>
<evidence type="ECO:0000259" key="8">
    <source>
        <dbReference type="Pfam" id="PF02687"/>
    </source>
</evidence>
<comment type="subcellular location">
    <subcellularLocation>
        <location evidence="1">Cell membrane</location>
        <topology evidence="1">Multi-pass membrane protein</topology>
    </subcellularLocation>
</comment>
<dbReference type="PANTHER" id="PTHR30572:SF4">
    <property type="entry name" value="ABC TRANSPORTER PERMEASE YTRF"/>
    <property type="match status" value="1"/>
</dbReference>
<feature type="domain" description="ABC3 transporter permease C-terminal" evidence="8">
    <location>
        <begin position="935"/>
        <end position="1053"/>
    </location>
</feature>
<dbReference type="AlphaFoldDB" id="A0A6H9YR75"/>
<keyword evidence="10" id="KW-1185">Reference proteome</keyword>
<evidence type="ECO:0000256" key="4">
    <source>
        <dbReference type="ARBA" id="ARBA00022989"/>
    </source>
</evidence>
<dbReference type="GO" id="GO:0005886">
    <property type="term" value="C:plasma membrane"/>
    <property type="evidence" value="ECO:0007669"/>
    <property type="project" value="UniProtKB-SubCell"/>
</dbReference>
<evidence type="ECO:0000256" key="3">
    <source>
        <dbReference type="ARBA" id="ARBA00022692"/>
    </source>
</evidence>
<dbReference type="Pfam" id="PF02687">
    <property type="entry name" value="FtsX"/>
    <property type="match status" value="1"/>
</dbReference>
<evidence type="ECO:0000313" key="9">
    <source>
        <dbReference type="EMBL" id="KAB2342724.1"/>
    </source>
</evidence>
<protein>
    <submittedName>
        <fullName evidence="9">FtsX-like permease family protein</fullName>
    </submittedName>
</protein>
<evidence type="ECO:0000313" key="10">
    <source>
        <dbReference type="Proteomes" id="UP000468735"/>
    </source>
</evidence>
<dbReference type="EMBL" id="WBMT01000021">
    <property type="protein sequence ID" value="KAB2342724.1"/>
    <property type="molecule type" value="Genomic_DNA"/>
</dbReference>
<feature type="transmembrane region" description="Helical" evidence="7">
    <location>
        <begin position="361"/>
        <end position="388"/>
    </location>
</feature>
<dbReference type="OrthoDB" id="3275641at2"/>
<dbReference type="GO" id="GO:0022857">
    <property type="term" value="F:transmembrane transporter activity"/>
    <property type="evidence" value="ECO:0007669"/>
    <property type="project" value="TreeGrafter"/>
</dbReference>
<evidence type="ECO:0000256" key="1">
    <source>
        <dbReference type="ARBA" id="ARBA00004651"/>
    </source>
</evidence>
<dbReference type="InterPro" id="IPR050250">
    <property type="entry name" value="Macrolide_Exporter_MacB"/>
</dbReference>
<name>A0A6H9YR75_9ACTN</name>
<evidence type="ECO:0000256" key="5">
    <source>
        <dbReference type="ARBA" id="ARBA00023136"/>
    </source>
</evidence>
<feature type="transmembrane region" description="Helical" evidence="7">
    <location>
        <begin position="1028"/>
        <end position="1048"/>
    </location>
</feature>
<keyword evidence="4 7" id="KW-1133">Transmembrane helix</keyword>
<gene>
    <name evidence="9" type="ORF">F8566_37485</name>
</gene>
<evidence type="ECO:0000256" key="2">
    <source>
        <dbReference type="ARBA" id="ARBA00022475"/>
    </source>
</evidence>
<keyword evidence="5 7" id="KW-0472">Membrane</keyword>
<comment type="caution">
    <text evidence="9">The sequence shown here is derived from an EMBL/GenBank/DDBJ whole genome shotgun (WGS) entry which is preliminary data.</text>
</comment>
<feature type="transmembrane region" description="Helical" evidence="7">
    <location>
        <begin position="979"/>
        <end position="1006"/>
    </location>
</feature>
<comment type="similarity">
    <text evidence="6">Belongs to the ABC-4 integral membrane protein family.</text>
</comment>
<keyword evidence="3 7" id="KW-0812">Transmembrane</keyword>
<organism evidence="9 10">
    <name type="scientific">Actinomadura rudentiformis</name>
    <dbReference type="NCBI Taxonomy" id="359158"/>
    <lineage>
        <taxon>Bacteria</taxon>
        <taxon>Bacillati</taxon>
        <taxon>Actinomycetota</taxon>
        <taxon>Actinomycetes</taxon>
        <taxon>Streptosporangiales</taxon>
        <taxon>Thermomonosporaceae</taxon>
        <taxon>Actinomadura</taxon>
    </lineage>
</organism>